<organism evidence="2 3">
    <name type="scientific">Streptococcus xiaochunlingii</name>
    <dbReference type="NCBI Taxonomy" id="2589788"/>
    <lineage>
        <taxon>Bacteria</taxon>
        <taxon>Bacillati</taxon>
        <taxon>Bacillota</taxon>
        <taxon>Bacilli</taxon>
        <taxon>Lactobacillales</taxon>
        <taxon>Streptococcaceae</taxon>
        <taxon>Streptococcus</taxon>
    </lineage>
</organism>
<keyword evidence="3" id="KW-1185">Reference proteome</keyword>
<dbReference type="Proteomes" id="UP000319739">
    <property type="component" value="Unassembled WGS sequence"/>
</dbReference>
<evidence type="ECO:0000313" key="2">
    <source>
        <dbReference type="EMBL" id="TPE36651.1"/>
    </source>
</evidence>
<dbReference type="EMBL" id="VFSG01000002">
    <property type="protein sequence ID" value="TPE36651.1"/>
    <property type="molecule type" value="Genomic_DNA"/>
</dbReference>
<feature type="coiled-coil region" evidence="1">
    <location>
        <begin position="27"/>
        <end position="54"/>
    </location>
</feature>
<dbReference type="RefSeq" id="WP_140814474.1">
    <property type="nucleotide sequence ID" value="NZ_VFSG01000002.1"/>
</dbReference>
<gene>
    <name evidence="2" type="ORF">FJR71_07585</name>
</gene>
<protein>
    <recommendedName>
        <fullName evidence="4">Phage protein</fullName>
    </recommendedName>
</protein>
<evidence type="ECO:0000313" key="3">
    <source>
        <dbReference type="Proteomes" id="UP000319739"/>
    </source>
</evidence>
<accession>A0ABY2YDB6</accession>
<sequence>MEVQCYENDAYWRKRYQGLCYEMGEIVNEQQDKIISLSQENKRLKREIWNMKQTKRRRR</sequence>
<proteinExistence type="predicted"/>
<name>A0ABY2YDB6_9STRE</name>
<evidence type="ECO:0000256" key="1">
    <source>
        <dbReference type="SAM" id="Coils"/>
    </source>
</evidence>
<reference evidence="2 3" key="1">
    <citation type="submission" date="2019-06" db="EMBL/GenBank/DDBJ databases">
        <authorList>
            <person name="Zou Y."/>
        </authorList>
    </citation>
    <scope>NUCLEOTIDE SEQUENCE [LARGE SCALE GENOMIC DNA]</scope>
    <source>
        <strain evidence="2 3">E24</strain>
    </source>
</reference>
<evidence type="ECO:0008006" key="4">
    <source>
        <dbReference type="Google" id="ProtNLM"/>
    </source>
</evidence>
<keyword evidence="1" id="KW-0175">Coiled coil</keyword>
<comment type="caution">
    <text evidence="2">The sequence shown here is derived from an EMBL/GenBank/DDBJ whole genome shotgun (WGS) entry which is preliminary data.</text>
</comment>